<name>A0A433XK66_9HYPH</name>
<proteinExistence type="inferred from homology"/>
<dbReference type="SUPFAM" id="SSF53850">
    <property type="entry name" value="Periplasmic binding protein-like II"/>
    <property type="match status" value="1"/>
</dbReference>
<reference evidence="8 9" key="1">
    <citation type="journal article" date="2016" name="Int. J. Syst. Evol. Microbiol.">
        <title>Arsenicitalea aurantiaca gen. nov., sp. nov., a new member of the family Hyphomicrobiaceae, isolated from high-arsenic sediment.</title>
        <authorList>
            <person name="Mu Y."/>
            <person name="Zhou L."/>
            <person name="Zeng X.C."/>
            <person name="Liu L."/>
            <person name="Pan Y."/>
            <person name="Chen X."/>
            <person name="Wang J."/>
            <person name="Li S."/>
            <person name="Li W.J."/>
            <person name="Wang Y."/>
        </authorList>
    </citation>
    <scope>NUCLEOTIDE SEQUENCE [LARGE SCALE GENOMIC DNA]</scope>
    <source>
        <strain evidence="8 9">42-50</strain>
    </source>
</reference>
<dbReference type="GO" id="GO:0015689">
    <property type="term" value="P:molybdate ion transport"/>
    <property type="evidence" value="ECO:0007669"/>
    <property type="project" value="InterPro"/>
</dbReference>
<dbReference type="RefSeq" id="WP_127186572.1">
    <property type="nucleotide sequence ID" value="NZ_RZNJ01000001.1"/>
</dbReference>
<evidence type="ECO:0000256" key="6">
    <source>
        <dbReference type="PIRSR" id="PIRSR004846-1"/>
    </source>
</evidence>
<dbReference type="GO" id="GO:0030973">
    <property type="term" value="F:molybdate ion binding"/>
    <property type="evidence" value="ECO:0007669"/>
    <property type="project" value="InterPro"/>
</dbReference>
<dbReference type="PANTHER" id="PTHR30632">
    <property type="entry name" value="MOLYBDATE-BINDING PERIPLASMIC PROTEIN"/>
    <property type="match status" value="1"/>
</dbReference>
<dbReference type="EMBL" id="RZNJ01000001">
    <property type="protein sequence ID" value="RUT34453.1"/>
    <property type="molecule type" value="Genomic_DNA"/>
</dbReference>
<comment type="similarity">
    <text evidence="1">Belongs to the bacterial solute-binding protein ModA family.</text>
</comment>
<evidence type="ECO:0000256" key="4">
    <source>
        <dbReference type="ARBA" id="ARBA00022729"/>
    </source>
</evidence>
<gene>
    <name evidence="8" type="primary">modA</name>
    <name evidence="8" type="ORF">EMQ25_00370</name>
</gene>
<feature type="binding site" evidence="6">
    <location>
        <position position="161"/>
    </location>
    <ligand>
        <name>molybdate</name>
        <dbReference type="ChEBI" id="CHEBI:36264"/>
    </ligand>
</feature>
<dbReference type="GO" id="GO:0046872">
    <property type="term" value="F:metal ion binding"/>
    <property type="evidence" value="ECO:0007669"/>
    <property type="project" value="UniProtKB-KW"/>
</dbReference>
<feature type="chain" id="PRO_5019336975" evidence="7">
    <location>
        <begin position="20"/>
        <end position="242"/>
    </location>
</feature>
<sequence length="242" mass="24827">MRPLIALALLASTALPAGAATITAAFAANFTAPAEALAEAFAAETGHEIRLSFGATGGLYTQIAQGAPFDLFLAADDVRPALAIAEGLGVEGSVFTYAIGRLALYAPEAEAADETLLSSSFTRLAVADPQAAPYGRAAVETLAALGLGEALADRLVTGQTIAQALQFVKTGNAELGFVALSQVIAEPSATYWLVPDTLHSPIRQDAVLLSDSAEPEAASQFLAFLRSDAGRAIIEAFGYGVD</sequence>
<feature type="binding site" evidence="6">
    <location>
        <position position="56"/>
    </location>
    <ligand>
        <name>molybdate</name>
        <dbReference type="ChEBI" id="CHEBI:36264"/>
    </ligand>
</feature>
<dbReference type="FunFam" id="3.40.190.10:FF:000035">
    <property type="entry name" value="Molybdate ABC transporter substrate-binding protein"/>
    <property type="match status" value="1"/>
</dbReference>
<evidence type="ECO:0000313" key="9">
    <source>
        <dbReference type="Proteomes" id="UP000281547"/>
    </source>
</evidence>
<evidence type="ECO:0000256" key="3">
    <source>
        <dbReference type="ARBA" id="ARBA00022723"/>
    </source>
</evidence>
<dbReference type="InterPro" id="IPR044084">
    <property type="entry name" value="AvModA-like_subst-bd"/>
</dbReference>
<evidence type="ECO:0000256" key="2">
    <source>
        <dbReference type="ARBA" id="ARBA00022505"/>
    </source>
</evidence>
<protein>
    <submittedName>
        <fullName evidence="8">Molybdate ABC transporter substrate-binding protein</fullName>
    </submittedName>
</protein>
<dbReference type="CDD" id="cd13539">
    <property type="entry name" value="PBP2_AvModA"/>
    <property type="match status" value="1"/>
</dbReference>
<keyword evidence="3 6" id="KW-0479">Metal-binding</keyword>
<keyword evidence="2 6" id="KW-0500">Molybdenum</keyword>
<dbReference type="PANTHER" id="PTHR30632:SF14">
    <property type="entry name" value="TUNGSTATE_MOLYBDATE_CHROMATE-BINDING PROTEIN MODA"/>
    <property type="match status" value="1"/>
</dbReference>
<organism evidence="8 9">
    <name type="scientific">Arsenicitalea aurantiaca</name>
    <dbReference type="NCBI Taxonomy" id="1783274"/>
    <lineage>
        <taxon>Bacteria</taxon>
        <taxon>Pseudomonadati</taxon>
        <taxon>Pseudomonadota</taxon>
        <taxon>Alphaproteobacteria</taxon>
        <taxon>Hyphomicrobiales</taxon>
        <taxon>Devosiaceae</taxon>
        <taxon>Arsenicitalea</taxon>
    </lineage>
</organism>
<dbReference type="GO" id="GO:1901359">
    <property type="term" value="F:tungstate binding"/>
    <property type="evidence" value="ECO:0007669"/>
    <property type="project" value="UniProtKB-ARBA"/>
</dbReference>
<feature type="signal peptide" evidence="7">
    <location>
        <begin position="1"/>
        <end position="19"/>
    </location>
</feature>
<comment type="subunit">
    <text evidence="5">The complex is composed of two ATP-binding proteins (ModC), two transmembrane proteins (ModB) and a solute-binding protein (ModA).</text>
</comment>
<dbReference type="InterPro" id="IPR005950">
    <property type="entry name" value="ModA"/>
</dbReference>
<dbReference type="Proteomes" id="UP000281547">
    <property type="component" value="Unassembled WGS sequence"/>
</dbReference>
<evidence type="ECO:0000256" key="5">
    <source>
        <dbReference type="ARBA" id="ARBA00062515"/>
    </source>
</evidence>
<dbReference type="NCBIfam" id="TIGR01256">
    <property type="entry name" value="modA"/>
    <property type="match status" value="1"/>
</dbReference>
<evidence type="ECO:0000256" key="7">
    <source>
        <dbReference type="SAM" id="SignalP"/>
    </source>
</evidence>
<dbReference type="OrthoDB" id="9785015at2"/>
<evidence type="ECO:0000256" key="1">
    <source>
        <dbReference type="ARBA" id="ARBA00009175"/>
    </source>
</evidence>
<dbReference type="PIRSF" id="PIRSF004846">
    <property type="entry name" value="ModA"/>
    <property type="match status" value="1"/>
</dbReference>
<accession>A0A433XK66</accession>
<comment type="caution">
    <text evidence="8">The sequence shown here is derived from an EMBL/GenBank/DDBJ whole genome shotgun (WGS) entry which is preliminary data.</text>
</comment>
<keyword evidence="9" id="KW-1185">Reference proteome</keyword>
<keyword evidence="4 7" id="KW-0732">Signal</keyword>
<dbReference type="Pfam" id="PF13531">
    <property type="entry name" value="SBP_bac_11"/>
    <property type="match status" value="1"/>
</dbReference>
<dbReference type="Gene3D" id="3.40.190.10">
    <property type="entry name" value="Periplasmic binding protein-like II"/>
    <property type="match status" value="2"/>
</dbReference>
<evidence type="ECO:0000313" key="8">
    <source>
        <dbReference type="EMBL" id="RUT34453.1"/>
    </source>
</evidence>
<dbReference type="InterPro" id="IPR050682">
    <property type="entry name" value="ModA/WtpA"/>
</dbReference>
<dbReference type="AlphaFoldDB" id="A0A433XK66"/>